<proteinExistence type="predicted"/>
<organism evidence="1">
    <name type="scientific">marine sediment metagenome</name>
    <dbReference type="NCBI Taxonomy" id="412755"/>
    <lineage>
        <taxon>unclassified sequences</taxon>
        <taxon>metagenomes</taxon>
        <taxon>ecological metagenomes</taxon>
    </lineage>
</organism>
<feature type="non-terminal residue" evidence="1">
    <location>
        <position position="75"/>
    </location>
</feature>
<dbReference type="EMBL" id="BARV01044743">
    <property type="protein sequence ID" value="GAI62895.1"/>
    <property type="molecule type" value="Genomic_DNA"/>
</dbReference>
<name>X1RIB4_9ZZZZ</name>
<reference evidence="1" key="1">
    <citation type="journal article" date="2014" name="Front. Microbiol.">
        <title>High frequency of phylogenetically diverse reductive dehalogenase-homologous genes in deep subseafloor sedimentary metagenomes.</title>
        <authorList>
            <person name="Kawai M."/>
            <person name="Futagami T."/>
            <person name="Toyoda A."/>
            <person name="Takaki Y."/>
            <person name="Nishi S."/>
            <person name="Hori S."/>
            <person name="Arai W."/>
            <person name="Tsubouchi T."/>
            <person name="Morono Y."/>
            <person name="Uchiyama I."/>
            <person name="Ito T."/>
            <person name="Fujiyama A."/>
            <person name="Inagaki F."/>
            <person name="Takami H."/>
        </authorList>
    </citation>
    <scope>NUCLEOTIDE SEQUENCE</scope>
    <source>
        <strain evidence="1">Expedition CK06-06</strain>
    </source>
</reference>
<sequence>SKVGPILVMVVSLLILSSVFTAQSAGANPGDGANSDEAEMLTLVPTESSDGKVNVGAVGKRVERGINDWIVTVDT</sequence>
<comment type="caution">
    <text evidence="1">The sequence shown here is derived from an EMBL/GenBank/DDBJ whole genome shotgun (WGS) entry which is preliminary data.</text>
</comment>
<dbReference type="AlphaFoldDB" id="X1RIB4"/>
<protein>
    <submittedName>
        <fullName evidence="1">Uncharacterized protein</fullName>
    </submittedName>
</protein>
<feature type="non-terminal residue" evidence="1">
    <location>
        <position position="1"/>
    </location>
</feature>
<gene>
    <name evidence="1" type="ORF">S06H3_66013</name>
</gene>
<accession>X1RIB4</accession>
<evidence type="ECO:0000313" key="1">
    <source>
        <dbReference type="EMBL" id="GAI62895.1"/>
    </source>
</evidence>